<protein>
    <submittedName>
        <fullName evidence="1">Uncharacterized protein</fullName>
    </submittedName>
</protein>
<reference evidence="1 2" key="1">
    <citation type="submission" date="2019-02" db="EMBL/GenBank/DDBJ databases">
        <title>Pedobacter sp. nov., a novel speices isolated from soil of pinguins habitat in Antarcitica.</title>
        <authorList>
            <person name="He R.-H."/>
        </authorList>
    </citation>
    <scope>NUCLEOTIDE SEQUENCE [LARGE SCALE GENOMIC DNA]</scope>
    <source>
        <strain evidence="1 2">E01020</strain>
    </source>
</reference>
<name>A0A4R5MLN7_9SPHI</name>
<dbReference type="AlphaFoldDB" id="A0A4R5MLN7"/>
<dbReference type="RefSeq" id="WP_133262126.1">
    <property type="nucleotide sequence ID" value="NZ_SJCY01000004.1"/>
</dbReference>
<dbReference type="EMBL" id="SJCY01000004">
    <property type="protein sequence ID" value="TDG36396.1"/>
    <property type="molecule type" value="Genomic_DNA"/>
</dbReference>
<dbReference type="OrthoDB" id="702987at2"/>
<comment type="caution">
    <text evidence="1">The sequence shown here is derived from an EMBL/GenBank/DDBJ whole genome shotgun (WGS) entry which is preliminary data.</text>
</comment>
<evidence type="ECO:0000313" key="2">
    <source>
        <dbReference type="Proteomes" id="UP000295668"/>
    </source>
</evidence>
<keyword evidence="2" id="KW-1185">Reference proteome</keyword>
<proteinExistence type="predicted"/>
<evidence type="ECO:0000313" key="1">
    <source>
        <dbReference type="EMBL" id="TDG36396.1"/>
    </source>
</evidence>
<accession>A0A4R5MLN7</accession>
<gene>
    <name evidence="1" type="ORF">EZJ43_07715</name>
</gene>
<sequence>MKTIINKQLLHKILREVFLCKFFLVTSVLITFSITASAQKTNNIAIGYLENYEKLPKIKLEQTTEAEYNKYKISGKPDLLKIKETETHFTLPTKVKKIKLKKTNGALNDFDGYEYLGYYPKLKMYAITDNSIADNLTFSTFVLIDSLTAQDYSIVSIGDGAVETPIQSINSNYLLYYYNRPYRGDGCFIGLLAINKNGRPQHRFKEKMSFNFESKGFSVEGIKWVDDKSFIAKTYVTKIVDNKSVKEFSFYKAIIN</sequence>
<organism evidence="1 2">
    <name type="scientific">Pedobacter changchengzhani</name>
    <dbReference type="NCBI Taxonomy" id="2529274"/>
    <lineage>
        <taxon>Bacteria</taxon>
        <taxon>Pseudomonadati</taxon>
        <taxon>Bacteroidota</taxon>
        <taxon>Sphingobacteriia</taxon>
        <taxon>Sphingobacteriales</taxon>
        <taxon>Sphingobacteriaceae</taxon>
        <taxon>Pedobacter</taxon>
    </lineage>
</organism>
<dbReference type="Proteomes" id="UP000295668">
    <property type="component" value="Unassembled WGS sequence"/>
</dbReference>